<organism evidence="3 4">
    <name type="scientific">Mytilus coruscus</name>
    <name type="common">Sea mussel</name>
    <dbReference type="NCBI Taxonomy" id="42192"/>
    <lineage>
        <taxon>Eukaryota</taxon>
        <taxon>Metazoa</taxon>
        <taxon>Spiralia</taxon>
        <taxon>Lophotrochozoa</taxon>
        <taxon>Mollusca</taxon>
        <taxon>Bivalvia</taxon>
        <taxon>Autobranchia</taxon>
        <taxon>Pteriomorphia</taxon>
        <taxon>Mytilida</taxon>
        <taxon>Mytiloidea</taxon>
        <taxon>Mytilidae</taxon>
        <taxon>Mytilinae</taxon>
        <taxon>Mytilus</taxon>
    </lineage>
</organism>
<keyword evidence="2" id="KW-0812">Transmembrane</keyword>
<dbReference type="EMBL" id="CACVKT020002368">
    <property type="protein sequence ID" value="CAC5377421.1"/>
    <property type="molecule type" value="Genomic_DNA"/>
</dbReference>
<keyword evidence="2" id="KW-1133">Transmembrane helix</keyword>
<protein>
    <submittedName>
        <fullName evidence="3">Uncharacterized protein</fullName>
    </submittedName>
</protein>
<evidence type="ECO:0000313" key="4">
    <source>
        <dbReference type="Proteomes" id="UP000507470"/>
    </source>
</evidence>
<name>A0A6J8B1Z7_MYTCO</name>
<evidence type="ECO:0000256" key="1">
    <source>
        <dbReference type="SAM" id="MobiDB-lite"/>
    </source>
</evidence>
<sequence>MNVQKGSFNQVPSTENPYLGRDESTGRTLQTGSVGSLNVTESISTTVKPYWGMGNSTRTTLPTRSVGSLNVTDLRSTTDKPYLGWGSSTRSTLPTRSVGSLNVTDLRSTTDKPYLGWGSSTRSTLITGKEGSLNVSDLISSTKKPYLGWGNSPGGNLNEGSSSCTPSVTLVGPILGVLLVLVSIIFIIIIIRLRKTALKKNHRHTTDTIRTYEDIGSVSADQSYTAMQHNTGRGSYIQPRSPYINHHTNTLISRTEECEFTGEESEDDQYSQMKDHHHYVDIIA</sequence>
<keyword evidence="4" id="KW-1185">Reference proteome</keyword>
<dbReference type="OrthoDB" id="10392939at2759"/>
<evidence type="ECO:0000313" key="3">
    <source>
        <dbReference type="EMBL" id="CAC5377421.1"/>
    </source>
</evidence>
<accession>A0A6J8B1Z7</accession>
<reference evidence="3 4" key="1">
    <citation type="submission" date="2020-06" db="EMBL/GenBank/DDBJ databases">
        <authorList>
            <person name="Li R."/>
            <person name="Bekaert M."/>
        </authorList>
    </citation>
    <scope>NUCLEOTIDE SEQUENCE [LARGE SCALE GENOMIC DNA]</scope>
    <source>
        <strain evidence="4">wild</strain>
    </source>
</reference>
<keyword evidence="2" id="KW-0472">Membrane</keyword>
<feature type="transmembrane region" description="Helical" evidence="2">
    <location>
        <begin position="170"/>
        <end position="193"/>
    </location>
</feature>
<dbReference type="AlphaFoldDB" id="A0A6J8B1Z7"/>
<feature type="compositionally biased region" description="Polar residues" evidence="1">
    <location>
        <begin position="1"/>
        <end position="16"/>
    </location>
</feature>
<feature type="region of interest" description="Disordered" evidence="1">
    <location>
        <begin position="1"/>
        <end position="33"/>
    </location>
</feature>
<gene>
    <name evidence="3" type="ORF">MCOR_13738</name>
</gene>
<proteinExistence type="predicted"/>
<dbReference type="Proteomes" id="UP000507470">
    <property type="component" value="Unassembled WGS sequence"/>
</dbReference>
<evidence type="ECO:0000256" key="2">
    <source>
        <dbReference type="SAM" id="Phobius"/>
    </source>
</evidence>